<name>A0AAI9K3P7_9FIRM</name>
<protein>
    <recommendedName>
        <fullName evidence="3">Phage tail protein</fullName>
    </recommendedName>
</protein>
<proteinExistence type="predicted"/>
<comment type="caution">
    <text evidence="1">The sequence shown here is derived from an EMBL/GenBank/DDBJ whole genome shotgun (WGS) entry which is preliminary data.</text>
</comment>
<accession>A0AAI9K3P7</accession>
<sequence length="140" mass="14976">MADTPKQGLASIGLDIKIGKTALNYATKIGDIGGTPSSLDATCFKDKSKKSVPGVQENDSWEVEYLYDNGATTSDYRILKGLEDAGAIVDVEVTFPDKTVFKNKGYVTTTVTGAEVNNLIKAKAVVNLQGEWEVTDPVEA</sequence>
<gene>
    <name evidence="1" type="ORF">COEU31_22300</name>
</gene>
<evidence type="ECO:0000313" key="2">
    <source>
        <dbReference type="Proteomes" id="UP000660047"/>
    </source>
</evidence>
<evidence type="ECO:0008006" key="3">
    <source>
        <dbReference type="Google" id="ProtNLM"/>
    </source>
</evidence>
<dbReference type="RefSeq" id="WP_055222272.1">
    <property type="nucleotide sequence ID" value="NZ_BLYL01000014.1"/>
</dbReference>
<evidence type="ECO:0000313" key="1">
    <source>
        <dbReference type="EMBL" id="GFO95184.1"/>
    </source>
</evidence>
<dbReference type="AlphaFoldDB" id="A0AAI9K3P7"/>
<dbReference type="InterPro" id="IPR014918">
    <property type="entry name" value="Phage_tail_3"/>
</dbReference>
<organism evidence="1 2">
    <name type="scientific">Coprococcus eutactus</name>
    <dbReference type="NCBI Taxonomy" id="33043"/>
    <lineage>
        <taxon>Bacteria</taxon>
        <taxon>Bacillati</taxon>
        <taxon>Bacillota</taxon>
        <taxon>Clostridia</taxon>
        <taxon>Lachnospirales</taxon>
        <taxon>Lachnospiraceae</taxon>
        <taxon>Coprococcus</taxon>
    </lineage>
</organism>
<dbReference type="EMBL" id="BLYL01000014">
    <property type="protein sequence ID" value="GFO95184.1"/>
    <property type="molecule type" value="Genomic_DNA"/>
</dbReference>
<dbReference type="Pfam" id="PF08813">
    <property type="entry name" value="Phage_tail_3"/>
    <property type="match status" value="1"/>
</dbReference>
<dbReference type="Gene3D" id="4.10.410.40">
    <property type="match status" value="1"/>
</dbReference>
<dbReference type="Proteomes" id="UP000660047">
    <property type="component" value="Unassembled WGS sequence"/>
</dbReference>
<reference evidence="1" key="1">
    <citation type="submission" date="2020-06" db="EMBL/GenBank/DDBJ databases">
        <title>Characterization of fructooligosaccharide metabolism and fructooligosaccharide-degrading enzymes in human commensal butyrate producers.</title>
        <authorList>
            <person name="Tanno H."/>
            <person name="Fujii T."/>
            <person name="Hirano K."/>
            <person name="Maeno S."/>
            <person name="Tonozuka T."/>
            <person name="Sakamoto M."/>
            <person name="Ohkuma M."/>
            <person name="Tochio T."/>
            <person name="Endo A."/>
        </authorList>
    </citation>
    <scope>NUCLEOTIDE SEQUENCE</scope>
    <source>
        <strain evidence="1">JCM 31265</strain>
    </source>
</reference>